<feature type="domain" description="RecJ OB" evidence="8">
    <location>
        <begin position="470"/>
        <end position="584"/>
    </location>
</feature>
<dbReference type="InterPro" id="IPR051673">
    <property type="entry name" value="SSDNA_exonuclease_RecJ"/>
</dbReference>
<feature type="domain" description="DHHA1" evidence="7">
    <location>
        <begin position="361"/>
        <end position="455"/>
    </location>
</feature>
<dbReference type="GO" id="GO:0006310">
    <property type="term" value="P:DNA recombination"/>
    <property type="evidence" value="ECO:0007669"/>
    <property type="project" value="InterPro"/>
</dbReference>
<reference evidence="10" key="1">
    <citation type="submission" date="2017-09" db="EMBL/GenBank/DDBJ databases">
        <title>Depth-based differentiation of microbial function through sediment-hosted aquifers and enrichment of novel symbionts in the deep terrestrial subsurface.</title>
        <authorList>
            <person name="Probst A.J."/>
            <person name="Ladd B."/>
            <person name="Jarett J.K."/>
            <person name="Geller-Mcgrath D.E."/>
            <person name="Sieber C.M.K."/>
            <person name="Emerson J.B."/>
            <person name="Anantharaman K."/>
            <person name="Thomas B.C."/>
            <person name="Malmstrom R."/>
            <person name="Stieglmeier M."/>
            <person name="Klingl A."/>
            <person name="Woyke T."/>
            <person name="Ryan C.M."/>
            <person name="Banfield J.F."/>
        </authorList>
    </citation>
    <scope>NUCLEOTIDE SEQUENCE [LARGE SCALE GENOMIC DNA]</scope>
</reference>
<evidence type="ECO:0000256" key="5">
    <source>
        <dbReference type="ARBA" id="ARBA00022839"/>
    </source>
</evidence>
<evidence type="ECO:0000259" key="8">
    <source>
        <dbReference type="Pfam" id="PF17768"/>
    </source>
</evidence>
<keyword evidence="5 9" id="KW-0269">Exonuclease</keyword>
<dbReference type="Proteomes" id="UP000231183">
    <property type="component" value="Unassembled WGS sequence"/>
</dbReference>
<dbReference type="PANTHER" id="PTHR30255">
    <property type="entry name" value="SINGLE-STRANDED-DNA-SPECIFIC EXONUCLEASE RECJ"/>
    <property type="match status" value="1"/>
</dbReference>
<dbReference type="GO" id="GO:0003676">
    <property type="term" value="F:nucleic acid binding"/>
    <property type="evidence" value="ECO:0007669"/>
    <property type="project" value="InterPro"/>
</dbReference>
<sequence length="588" mass="66147">MKWITAPNAEEKFYQNHPELPAIIARLLWNRDLRAQQQIDEFLNPDYSQDIHDPFLFNDMAKAVKIINRAIVKQKNIVVYGDYDADGVCASAILVNTLRKLGANNISAHIPHRETEGYGLNSDTVDELMAQKTDLIITCDCGISNYSQVKQAKKKGLEVIITDHHTVGDKIPPADTIIHPKMPKEKYPDKTLCGGAVAFKLAQGLLKKHQEKNTCLSDGQTHEGFEKWMLDLVALSSIGDMVPLLGESRTLTRYGLVVLNKTQNLGLRKLFTIAGLCDEKGELKRKLDTHTVGWQIVPRLNAAGRMNHANTAYNLLITTNEDEAQRLAEQLNQNNIDRQKSTDQLVSEAKKYIENTQQIDQPIIFAFGSNWPVGLLGLISGRLKDFYNRPVLALTQNNDEIVASGRSLAQFNLIEALQTIPRFFSKFGGHPQACGLSLADKSQLEDFKQELIELARAKLDGQDMTAQINIEAEVNLEDVDWKLYDILQKFEPFGVGNEEPKYMARGLQITNITPVGQDGKHLRLMVKHNNHVVRKTIGFGLGDVNRHPDDWKNNLRAGDIIDMVFAVSVNEWNGNRELQLTIEDIKKT</sequence>
<dbReference type="InterPro" id="IPR003156">
    <property type="entry name" value="DHHA1_dom"/>
</dbReference>
<dbReference type="Pfam" id="PF02272">
    <property type="entry name" value="DHHA1"/>
    <property type="match status" value="1"/>
</dbReference>
<dbReference type="GO" id="GO:0008409">
    <property type="term" value="F:5'-3' exonuclease activity"/>
    <property type="evidence" value="ECO:0007669"/>
    <property type="project" value="InterPro"/>
</dbReference>
<organism evidence="9 10">
    <name type="scientific">Candidatus Magasanikbacteria bacterium CG10_big_fil_rev_8_21_14_0_10_40_10</name>
    <dbReference type="NCBI Taxonomy" id="1974648"/>
    <lineage>
        <taxon>Bacteria</taxon>
        <taxon>Candidatus Magasanikiibacteriota</taxon>
    </lineage>
</organism>
<dbReference type="Pfam" id="PF01368">
    <property type="entry name" value="DHH"/>
    <property type="match status" value="1"/>
</dbReference>
<dbReference type="EMBL" id="PFBX01000004">
    <property type="protein sequence ID" value="PIT87887.1"/>
    <property type="molecule type" value="Genomic_DNA"/>
</dbReference>
<comment type="similarity">
    <text evidence="1">Belongs to the RecJ family.</text>
</comment>
<dbReference type="SUPFAM" id="SSF64182">
    <property type="entry name" value="DHH phosphoesterases"/>
    <property type="match status" value="1"/>
</dbReference>
<dbReference type="Gene3D" id="3.90.1640.30">
    <property type="match status" value="1"/>
</dbReference>
<evidence type="ECO:0000259" key="7">
    <source>
        <dbReference type="Pfam" id="PF02272"/>
    </source>
</evidence>
<dbReference type="Gene3D" id="2.40.50.460">
    <property type="match status" value="1"/>
</dbReference>
<proteinExistence type="inferred from homology"/>
<evidence type="ECO:0000256" key="4">
    <source>
        <dbReference type="ARBA" id="ARBA00022801"/>
    </source>
</evidence>
<evidence type="ECO:0000259" key="6">
    <source>
        <dbReference type="Pfam" id="PF01368"/>
    </source>
</evidence>
<evidence type="ECO:0000313" key="9">
    <source>
        <dbReference type="EMBL" id="PIT87887.1"/>
    </source>
</evidence>
<accession>A0A2M6W512</accession>
<dbReference type="GO" id="GO:0006281">
    <property type="term" value="P:DNA repair"/>
    <property type="evidence" value="ECO:0007669"/>
    <property type="project" value="InterPro"/>
</dbReference>
<dbReference type="InterPro" id="IPR001667">
    <property type="entry name" value="DDH_dom"/>
</dbReference>
<evidence type="ECO:0000313" key="10">
    <source>
        <dbReference type="Proteomes" id="UP000231183"/>
    </source>
</evidence>
<comment type="caution">
    <text evidence="9">The sequence shown here is derived from an EMBL/GenBank/DDBJ whole genome shotgun (WGS) entry which is preliminary data.</text>
</comment>
<dbReference type="InterPro" id="IPR004610">
    <property type="entry name" value="RecJ"/>
</dbReference>
<dbReference type="InterPro" id="IPR041122">
    <property type="entry name" value="RecJ_OB"/>
</dbReference>
<evidence type="ECO:0000256" key="1">
    <source>
        <dbReference type="ARBA" id="ARBA00005915"/>
    </source>
</evidence>
<dbReference type="InterPro" id="IPR038763">
    <property type="entry name" value="DHH_sf"/>
</dbReference>
<dbReference type="PANTHER" id="PTHR30255:SF2">
    <property type="entry name" value="SINGLE-STRANDED-DNA-SPECIFIC EXONUCLEASE RECJ"/>
    <property type="match status" value="1"/>
</dbReference>
<evidence type="ECO:0000256" key="3">
    <source>
        <dbReference type="ARBA" id="ARBA00022722"/>
    </source>
</evidence>
<dbReference type="AlphaFoldDB" id="A0A2M6W512"/>
<protein>
    <recommendedName>
        <fullName evidence="2">Single-stranded-DNA-specific exonuclease RecJ</fullName>
    </recommendedName>
</protein>
<name>A0A2M6W512_9BACT</name>
<dbReference type="NCBIfam" id="TIGR00644">
    <property type="entry name" value="recJ"/>
    <property type="match status" value="1"/>
</dbReference>
<dbReference type="Pfam" id="PF17768">
    <property type="entry name" value="RecJ_OB"/>
    <property type="match status" value="1"/>
</dbReference>
<keyword evidence="4" id="KW-0378">Hydrolase</keyword>
<evidence type="ECO:0000256" key="2">
    <source>
        <dbReference type="ARBA" id="ARBA00019841"/>
    </source>
</evidence>
<keyword evidence="3" id="KW-0540">Nuclease</keyword>
<feature type="domain" description="DDH" evidence="6">
    <location>
        <begin position="76"/>
        <end position="217"/>
    </location>
</feature>
<gene>
    <name evidence="9" type="primary">recJ</name>
    <name evidence="9" type="ORF">COU31_00500</name>
</gene>